<gene>
    <name evidence="2" type="primary">P0627E03.14</name>
</gene>
<reference evidence="3" key="2">
    <citation type="journal article" date="2008" name="Nucleic Acids Res.">
        <title>The rice annotation project database (RAP-DB): 2008 update.</title>
        <authorList>
            <consortium name="The rice annotation project (RAP)"/>
        </authorList>
    </citation>
    <scope>GENOME REANNOTATION</scope>
    <source>
        <strain evidence="3">cv. Nipponbare</strain>
    </source>
</reference>
<dbReference type="EMBL" id="AP005012">
    <property type="protein sequence ID" value="BAD17239.1"/>
    <property type="molecule type" value="Genomic_DNA"/>
</dbReference>
<evidence type="ECO:0000259" key="1">
    <source>
        <dbReference type="Pfam" id="PF13966"/>
    </source>
</evidence>
<dbReference type="InterPro" id="IPR026960">
    <property type="entry name" value="RVT-Znf"/>
</dbReference>
<sequence>MTFLKEIKKGQTTYIVYDDMHMHMYVCDTYASQANQWLLDLDLLGTTGWTTDLIDQLVGVWSVVQTIHLVEHEEDNITWKLTTHGEYTTTSAYNAQLLGITATNFNRLIWKAWAPHKCKTFAWLIIQNRVWTSDRLATRGWPNGYICPLCRRTQETTLHLLAECRYTRRVWATKS</sequence>
<dbReference type="Pfam" id="PF13966">
    <property type="entry name" value="zf-RVT"/>
    <property type="match status" value="1"/>
</dbReference>
<proteinExistence type="predicted"/>
<accession>Q6Z698</accession>
<evidence type="ECO:0000313" key="3">
    <source>
        <dbReference type="Proteomes" id="UP000000763"/>
    </source>
</evidence>
<dbReference type="Proteomes" id="UP000000763">
    <property type="component" value="Chromosome 2"/>
</dbReference>
<reference evidence="3" key="1">
    <citation type="journal article" date="2005" name="Nature">
        <title>The map-based sequence of the rice genome.</title>
        <authorList>
            <consortium name="International rice genome sequencing project (IRGSP)"/>
            <person name="Matsumoto T."/>
            <person name="Wu J."/>
            <person name="Kanamori H."/>
            <person name="Katayose Y."/>
            <person name="Fujisawa M."/>
            <person name="Namiki N."/>
            <person name="Mizuno H."/>
            <person name="Yamamoto K."/>
            <person name="Antonio B.A."/>
            <person name="Baba T."/>
            <person name="Sakata K."/>
            <person name="Nagamura Y."/>
            <person name="Aoki H."/>
            <person name="Arikawa K."/>
            <person name="Arita K."/>
            <person name="Bito T."/>
            <person name="Chiden Y."/>
            <person name="Fujitsuka N."/>
            <person name="Fukunaka R."/>
            <person name="Hamada M."/>
            <person name="Harada C."/>
            <person name="Hayashi A."/>
            <person name="Hijishita S."/>
            <person name="Honda M."/>
            <person name="Hosokawa S."/>
            <person name="Ichikawa Y."/>
            <person name="Idonuma A."/>
            <person name="Iijima M."/>
            <person name="Ikeda M."/>
            <person name="Ikeno M."/>
            <person name="Ito K."/>
            <person name="Ito S."/>
            <person name="Ito T."/>
            <person name="Ito Y."/>
            <person name="Ito Y."/>
            <person name="Iwabuchi A."/>
            <person name="Kamiya K."/>
            <person name="Karasawa W."/>
            <person name="Kurita K."/>
            <person name="Katagiri S."/>
            <person name="Kikuta A."/>
            <person name="Kobayashi H."/>
            <person name="Kobayashi N."/>
            <person name="Machita K."/>
            <person name="Maehara T."/>
            <person name="Masukawa M."/>
            <person name="Mizubayashi T."/>
            <person name="Mukai Y."/>
            <person name="Nagasaki H."/>
            <person name="Nagata Y."/>
            <person name="Naito S."/>
            <person name="Nakashima M."/>
            <person name="Nakama Y."/>
            <person name="Nakamichi Y."/>
            <person name="Nakamura M."/>
            <person name="Meguro A."/>
            <person name="Negishi M."/>
            <person name="Ohta I."/>
            <person name="Ohta T."/>
            <person name="Okamoto M."/>
            <person name="Ono N."/>
            <person name="Saji S."/>
            <person name="Sakaguchi M."/>
            <person name="Sakai K."/>
            <person name="Shibata M."/>
            <person name="Shimokawa T."/>
            <person name="Song J."/>
            <person name="Takazaki Y."/>
            <person name="Terasawa K."/>
            <person name="Tsugane M."/>
            <person name="Tsuji K."/>
            <person name="Ueda S."/>
            <person name="Waki K."/>
            <person name="Yamagata H."/>
            <person name="Yamamoto M."/>
            <person name="Yamamoto S."/>
            <person name="Yamane H."/>
            <person name="Yoshiki S."/>
            <person name="Yoshihara R."/>
            <person name="Yukawa K."/>
            <person name="Zhong H."/>
            <person name="Yano M."/>
            <person name="Yuan Q."/>
            <person name="Ouyang S."/>
            <person name="Liu J."/>
            <person name="Jones K.M."/>
            <person name="Gansberger K."/>
            <person name="Moffat K."/>
            <person name="Hill J."/>
            <person name="Bera J."/>
            <person name="Fadrosh D."/>
            <person name="Jin S."/>
            <person name="Johri S."/>
            <person name="Kim M."/>
            <person name="Overton L."/>
            <person name="Reardon M."/>
            <person name="Tsitrin T."/>
            <person name="Vuong H."/>
            <person name="Weaver B."/>
            <person name="Ciecko A."/>
            <person name="Tallon L."/>
            <person name="Jackson J."/>
            <person name="Pai G."/>
            <person name="Aken S.V."/>
            <person name="Utterback T."/>
            <person name="Reidmuller S."/>
            <person name="Feldblyum T."/>
            <person name="Hsiao J."/>
            <person name="Zismann V."/>
            <person name="Iobst S."/>
            <person name="de Vazeille A.R."/>
            <person name="Buell C.R."/>
            <person name="Ying K."/>
            <person name="Li Y."/>
            <person name="Lu T."/>
            <person name="Huang Y."/>
            <person name="Zhao Q."/>
            <person name="Feng Q."/>
            <person name="Zhang L."/>
            <person name="Zhu J."/>
            <person name="Weng Q."/>
            <person name="Mu J."/>
            <person name="Lu Y."/>
            <person name="Fan D."/>
            <person name="Liu Y."/>
            <person name="Guan J."/>
            <person name="Zhang Y."/>
            <person name="Yu S."/>
            <person name="Liu X."/>
            <person name="Zhang Y."/>
            <person name="Hong G."/>
            <person name="Han B."/>
            <person name="Choisne N."/>
            <person name="Demange N."/>
            <person name="Orjeda G."/>
            <person name="Samain S."/>
            <person name="Cattolico L."/>
            <person name="Pelletier E."/>
            <person name="Couloux A."/>
            <person name="Segurens B."/>
            <person name="Wincker P."/>
            <person name="D'Hont A."/>
            <person name="Scarpelli C."/>
            <person name="Weissenbach J."/>
            <person name="Salanoubat M."/>
            <person name="Quetier F."/>
            <person name="Yu Y."/>
            <person name="Kim H.R."/>
            <person name="Rambo T."/>
            <person name="Currie J."/>
            <person name="Collura K."/>
            <person name="Luo M."/>
            <person name="Yang T."/>
            <person name="Ammiraju J.S.S."/>
            <person name="Engler F."/>
            <person name="Soderlund C."/>
            <person name="Wing R.A."/>
            <person name="Palmer L.E."/>
            <person name="de la Bastide M."/>
            <person name="Spiegel L."/>
            <person name="Nascimento L."/>
            <person name="Zutavern T."/>
            <person name="O'Shaughnessy A."/>
            <person name="Dike S."/>
            <person name="Dedhia N."/>
            <person name="Preston R."/>
            <person name="Balija V."/>
            <person name="McCombie W.R."/>
            <person name="Chow T."/>
            <person name="Chen H."/>
            <person name="Chung M."/>
            <person name="Chen C."/>
            <person name="Shaw J."/>
            <person name="Wu H."/>
            <person name="Hsiao K."/>
            <person name="Chao Y."/>
            <person name="Chu M."/>
            <person name="Cheng C."/>
            <person name="Hour A."/>
            <person name="Lee P."/>
            <person name="Lin S."/>
            <person name="Lin Y."/>
            <person name="Liou J."/>
            <person name="Liu S."/>
            <person name="Hsing Y."/>
            <person name="Raghuvanshi S."/>
            <person name="Mohanty A."/>
            <person name="Bharti A.K."/>
            <person name="Gaur A."/>
            <person name="Gupta V."/>
            <person name="Kumar D."/>
            <person name="Ravi V."/>
            <person name="Vij S."/>
            <person name="Kapur A."/>
            <person name="Khurana P."/>
            <person name="Khurana P."/>
            <person name="Khurana J.P."/>
            <person name="Tyagi A.K."/>
            <person name="Gaikwad K."/>
            <person name="Singh A."/>
            <person name="Dalal V."/>
            <person name="Srivastava S."/>
            <person name="Dixit A."/>
            <person name="Pal A.K."/>
            <person name="Ghazi I.A."/>
            <person name="Yadav M."/>
            <person name="Pandit A."/>
            <person name="Bhargava A."/>
            <person name="Sureshbabu K."/>
            <person name="Batra K."/>
            <person name="Sharma T.R."/>
            <person name="Mohapatra T."/>
            <person name="Singh N.K."/>
            <person name="Messing J."/>
            <person name="Nelson A.B."/>
            <person name="Fuks G."/>
            <person name="Kavchok S."/>
            <person name="Keizer G."/>
            <person name="Linton E."/>
            <person name="Llaca V."/>
            <person name="Song R."/>
            <person name="Tanyolac B."/>
            <person name="Young S."/>
            <person name="Ho-Il K."/>
            <person name="Hahn J.H."/>
            <person name="Sangsakoo G."/>
            <person name="Vanavichit A."/>
            <person name="de Mattos Luiz.A.T."/>
            <person name="Zimmer P.D."/>
            <person name="Malone G."/>
            <person name="Dellagostin O."/>
            <person name="de Oliveira A.C."/>
            <person name="Bevan M."/>
            <person name="Bancroft I."/>
            <person name="Minx P."/>
            <person name="Cordum H."/>
            <person name="Wilson R."/>
            <person name="Cheng Z."/>
            <person name="Jin W."/>
            <person name="Jiang J."/>
            <person name="Leong S.A."/>
            <person name="Iwama H."/>
            <person name="Gojobori T."/>
            <person name="Itoh T."/>
            <person name="Niimura Y."/>
            <person name="Fujii Y."/>
            <person name="Habara T."/>
            <person name="Sakai H."/>
            <person name="Sato Y."/>
            <person name="Wilson G."/>
            <person name="Kumar K."/>
            <person name="McCouch S."/>
            <person name="Juretic N."/>
            <person name="Hoen D."/>
            <person name="Wright S."/>
            <person name="Bruskiewich R."/>
            <person name="Bureau T."/>
            <person name="Miyao A."/>
            <person name="Hirochika H."/>
            <person name="Nishikawa T."/>
            <person name="Kadowaki K."/>
            <person name="Sugiura M."/>
            <person name="Burr B."/>
            <person name="Sasaki T."/>
        </authorList>
    </citation>
    <scope>NUCLEOTIDE SEQUENCE [LARGE SCALE GENOMIC DNA]</scope>
    <source>
        <strain evidence="3">cv. Nipponbare</strain>
    </source>
</reference>
<dbReference type="AlphaFoldDB" id="Q6Z698"/>
<name>Q6Z698_ORYSJ</name>
<protein>
    <submittedName>
        <fullName evidence="2">Cyst nematode resistance protein-like</fullName>
    </submittedName>
</protein>
<evidence type="ECO:0000313" key="2">
    <source>
        <dbReference type="EMBL" id="BAD17239.1"/>
    </source>
</evidence>
<organism evidence="2 3">
    <name type="scientific">Oryza sativa subsp. japonica</name>
    <name type="common">Rice</name>
    <dbReference type="NCBI Taxonomy" id="39947"/>
    <lineage>
        <taxon>Eukaryota</taxon>
        <taxon>Viridiplantae</taxon>
        <taxon>Streptophyta</taxon>
        <taxon>Embryophyta</taxon>
        <taxon>Tracheophyta</taxon>
        <taxon>Spermatophyta</taxon>
        <taxon>Magnoliopsida</taxon>
        <taxon>Liliopsida</taxon>
        <taxon>Poales</taxon>
        <taxon>Poaceae</taxon>
        <taxon>BOP clade</taxon>
        <taxon>Oryzoideae</taxon>
        <taxon>Oryzeae</taxon>
        <taxon>Oryzinae</taxon>
        <taxon>Oryza</taxon>
        <taxon>Oryza sativa</taxon>
    </lineage>
</organism>
<feature type="domain" description="Reverse transcriptase zinc-binding" evidence="1">
    <location>
        <begin position="87"/>
        <end position="171"/>
    </location>
</feature>